<sequence length="517" mass="58847">MLKSLQAVTFVKKIAKVTACILLITSCDQLICPQSIQSVWVENRQSDTLLKRAIYSAVFQLDPHKIKASADAAPLRDLLVGLMAYNRKGDVVPAIAQNWFTEDEKEWLFILDEKAVWSNGQPVTAQDFVASWRRLIDPQNHSVLSKYLIYMGIENAKAIEEQIKSVEELGVEALNAHTLRIRLNHPNHQLPEMLAHSTLLPTYQGIAPTIDNFVSNASYRLEKLDAQKMVLKARTQEIPFQTIEYDLITTIQNCSAFDIVENPLLNKKTNIVKFPCLCSYYYEFNFDDPLLAKREIREAIRTMVASANIGQEYGVPSQSVIPHSLVKDREKRWNPVVVEQLLTKAGISPYNPLKLTLLYDENSININIANQVTRALSQSELFNITPKMVDWQTLNKVRGQKDYQIARAGWCADYPDPIVFLQKFHSMSPDNHSGYKSEIVDQKLNRLQTETLSAEARESLIQEISEQLYSDVAVLPLFQYHHRVGIVSSLLGIDLNNDSEVIYSKDLKRNLANKDNQ</sequence>
<feature type="domain" description="Solute-binding protein family 5" evidence="5">
    <location>
        <begin position="91"/>
        <end position="428"/>
    </location>
</feature>
<dbReference type="FunFam" id="3.90.76.10:FF:000001">
    <property type="entry name" value="Oligopeptide ABC transporter substrate-binding protein"/>
    <property type="match status" value="1"/>
</dbReference>
<organism evidence="6 7">
    <name type="scientific">Mannheimia haemolytica</name>
    <name type="common">Pasteurella haemolytica</name>
    <dbReference type="NCBI Taxonomy" id="75985"/>
    <lineage>
        <taxon>Bacteria</taxon>
        <taxon>Pseudomonadati</taxon>
        <taxon>Pseudomonadota</taxon>
        <taxon>Gammaproteobacteria</taxon>
        <taxon>Pasteurellales</taxon>
        <taxon>Pasteurellaceae</taxon>
        <taxon>Mannheimia</taxon>
    </lineage>
</organism>
<dbReference type="GO" id="GO:0015833">
    <property type="term" value="P:peptide transport"/>
    <property type="evidence" value="ECO:0007669"/>
    <property type="project" value="TreeGrafter"/>
</dbReference>
<dbReference type="GO" id="GO:0030288">
    <property type="term" value="C:outer membrane-bounded periplasmic space"/>
    <property type="evidence" value="ECO:0007669"/>
    <property type="project" value="TreeGrafter"/>
</dbReference>
<dbReference type="PIRSF" id="PIRSF002741">
    <property type="entry name" value="MppA"/>
    <property type="match status" value="1"/>
</dbReference>
<gene>
    <name evidence="6" type="primary">mppA</name>
    <name evidence="6" type="ORF">NCTC9380_02559</name>
</gene>
<evidence type="ECO:0000313" key="6">
    <source>
        <dbReference type="EMBL" id="STY67208.1"/>
    </source>
</evidence>
<comment type="similarity">
    <text evidence="2">Belongs to the bacterial solute-binding protein 5 family.</text>
</comment>
<evidence type="ECO:0000259" key="5">
    <source>
        <dbReference type="Pfam" id="PF00496"/>
    </source>
</evidence>
<comment type="subcellular location">
    <subcellularLocation>
        <location evidence="1">Cell envelope</location>
    </subcellularLocation>
</comment>
<accession>A0A378NMR2</accession>
<dbReference type="SUPFAM" id="SSF53850">
    <property type="entry name" value="Periplasmic binding protein-like II"/>
    <property type="match status" value="1"/>
</dbReference>
<keyword evidence="3" id="KW-0813">Transport</keyword>
<dbReference type="PANTHER" id="PTHR30290:SF10">
    <property type="entry name" value="PERIPLASMIC OLIGOPEPTIDE-BINDING PROTEIN-RELATED"/>
    <property type="match status" value="1"/>
</dbReference>
<evidence type="ECO:0000313" key="7">
    <source>
        <dbReference type="Proteomes" id="UP000254031"/>
    </source>
</evidence>
<evidence type="ECO:0000256" key="2">
    <source>
        <dbReference type="ARBA" id="ARBA00005695"/>
    </source>
</evidence>
<reference evidence="6 7" key="1">
    <citation type="submission" date="2018-06" db="EMBL/GenBank/DDBJ databases">
        <authorList>
            <consortium name="Pathogen Informatics"/>
            <person name="Doyle S."/>
        </authorList>
    </citation>
    <scope>NUCLEOTIDE SEQUENCE [LARGE SCALE GENOMIC DNA]</scope>
    <source>
        <strain evidence="6 7">NCTC9380</strain>
    </source>
</reference>
<evidence type="ECO:0000256" key="3">
    <source>
        <dbReference type="ARBA" id="ARBA00022448"/>
    </source>
</evidence>
<dbReference type="PROSITE" id="PS51257">
    <property type="entry name" value="PROKAR_LIPOPROTEIN"/>
    <property type="match status" value="1"/>
</dbReference>
<dbReference type="Proteomes" id="UP000254031">
    <property type="component" value="Unassembled WGS sequence"/>
</dbReference>
<dbReference type="EMBL" id="UGPL01000006">
    <property type="protein sequence ID" value="STY67208.1"/>
    <property type="molecule type" value="Genomic_DNA"/>
</dbReference>
<evidence type="ECO:0000256" key="4">
    <source>
        <dbReference type="ARBA" id="ARBA00022729"/>
    </source>
</evidence>
<evidence type="ECO:0000256" key="1">
    <source>
        <dbReference type="ARBA" id="ARBA00004196"/>
    </source>
</evidence>
<proteinExistence type="inferred from homology"/>
<protein>
    <submittedName>
        <fullName evidence="6">Periplasmic murein peptide-binding protein</fullName>
    </submittedName>
</protein>
<dbReference type="InterPro" id="IPR039424">
    <property type="entry name" value="SBP_5"/>
</dbReference>
<dbReference type="Gene3D" id="3.40.190.10">
    <property type="entry name" value="Periplasmic binding protein-like II"/>
    <property type="match status" value="1"/>
</dbReference>
<dbReference type="CDD" id="cd08504">
    <property type="entry name" value="PBP2_OppA"/>
    <property type="match status" value="1"/>
</dbReference>
<dbReference type="Gene3D" id="3.10.105.10">
    <property type="entry name" value="Dipeptide-binding Protein, Domain 3"/>
    <property type="match status" value="1"/>
</dbReference>
<dbReference type="RefSeq" id="WP_006251948.1">
    <property type="nucleotide sequence ID" value="NZ_CP017484.1"/>
</dbReference>
<dbReference type="GO" id="GO:1904680">
    <property type="term" value="F:peptide transmembrane transporter activity"/>
    <property type="evidence" value="ECO:0007669"/>
    <property type="project" value="TreeGrafter"/>
</dbReference>
<dbReference type="InterPro" id="IPR000914">
    <property type="entry name" value="SBP_5_dom"/>
</dbReference>
<keyword evidence="4" id="KW-0732">Signal</keyword>
<dbReference type="AlphaFoldDB" id="A0A378NMR2"/>
<dbReference type="InterPro" id="IPR030678">
    <property type="entry name" value="Peptide/Ni-bd"/>
</dbReference>
<dbReference type="Pfam" id="PF00496">
    <property type="entry name" value="SBP_bac_5"/>
    <property type="match status" value="1"/>
</dbReference>
<dbReference type="PANTHER" id="PTHR30290">
    <property type="entry name" value="PERIPLASMIC BINDING COMPONENT OF ABC TRANSPORTER"/>
    <property type="match status" value="1"/>
</dbReference>
<dbReference type="GO" id="GO:0043190">
    <property type="term" value="C:ATP-binding cassette (ABC) transporter complex"/>
    <property type="evidence" value="ECO:0007669"/>
    <property type="project" value="InterPro"/>
</dbReference>
<name>A0A378NMR2_MANHA</name>
<dbReference type="Gene3D" id="3.90.76.10">
    <property type="entry name" value="Dipeptide-binding Protein, Domain 1"/>
    <property type="match status" value="1"/>
</dbReference>